<evidence type="ECO:0000259" key="1">
    <source>
        <dbReference type="Pfam" id="PF12158"/>
    </source>
</evidence>
<name>A0ABX8B1T7_9BACT</name>
<protein>
    <recommendedName>
        <fullName evidence="1">DUF3592 domain-containing protein</fullName>
    </recommendedName>
</protein>
<evidence type="ECO:0000313" key="2">
    <source>
        <dbReference type="EMBL" id="QUV93705.1"/>
    </source>
</evidence>
<gene>
    <name evidence="2" type="ORF">J8C05_10085</name>
</gene>
<dbReference type="EMBL" id="CP072642">
    <property type="protein sequence ID" value="QUV93705.1"/>
    <property type="molecule type" value="Genomic_DNA"/>
</dbReference>
<dbReference type="Proteomes" id="UP000677668">
    <property type="component" value="Chromosome 1"/>
</dbReference>
<evidence type="ECO:0000313" key="3">
    <source>
        <dbReference type="Proteomes" id="UP000677668"/>
    </source>
</evidence>
<dbReference type="RefSeq" id="WP_211422059.1">
    <property type="nucleotide sequence ID" value="NZ_CP072642.1"/>
</dbReference>
<keyword evidence="3" id="KW-1185">Reference proteome</keyword>
<dbReference type="Pfam" id="PF12158">
    <property type="entry name" value="DUF3592"/>
    <property type="match status" value="1"/>
</dbReference>
<feature type="domain" description="DUF3592" evidence="1">
    <location>
        <begin position="37"/>
        <end position="104"/>
    </location>
</feature>
<dbReference type="InterPro" id="IPR021994">
    <property type="entry name" value="DUF3592"/>
</dbReference>
<proteinExistence type="predicted"/>
<sequence length="104" mass="12354">MAEVRSQGTLSRWRSWWQRLLGREDPEAARRRWLRQSGRIIEGEVLDIRPAGQGALVRYRYEVASVEYESFDVVDTAGRENRYWPGQRVSVRYDRRRPSNSILD</sequence>
<accession>A0ABX8B1T7</accession>
<reference evidence="2 3" key="1">
    <citation type="submission" date="2021-03" db="EMBL/GenBank/DDBJ databases">
        <title>Genomic and phenotypic characterization of Chloracidobacterium isolates provides evidence for multiple species.</title>
        <authorList>
            <person name="Saini M.K."/>
            <person name="Costas A.M.G."/>
            <person name="Tank M."/>
            <person name="Bryant D.A."/>
        </authorList>
    </citation>
    <scope>NUCLEOTIDE SEQUENCE [LARGE SCALE GENOMIC DNA]</scope>
    <source>
        <strain evidence="2 3">N</strain>
    </source>
</reference>
<organism evidence="2 3">
    <name type="scientific">Chloracidobacterium sp. N</name>
    <dbReference type="NCBI Taxonomy" id="2821540"/>
    <lineage>
        <taxon>Bacteria</taxon>
        <taxon>Pseudomonadati</taxon>
        <taxon>Acidobacteriota</taxon>
        <taxon>Terriglobia</taxon>
        <taxon>Terriglobales</taxon>
        <taxon>Acidobacteriaceae</taxon>
        <taxon>Chloracidobacterium</taxon>
        <taxon>Chloracidobacterium aggregatum</taxon>
    </lineage>
</organism>